<evidence type="ECO:0000313" key="13">
    <source>
        <dbReference type="RefSeq" id="XP_055874088.1"/>
    </source>
</evidence>
<keyword evidence="12" id="KW-1185">Reference proteome</keyword>
<comment type="similarity">
    <text evidence="2 9">Belongs to the membrane-bound acyltransferase family. Sterol o-acyltransferase subfamily.</text>
</comment>
<dbReference type="GeneID" id="106063296"/>
<dbReference type="Pfam" id="PF03062">
    <property type="entry name" value="MBOAT"/>
    <property type="match status" value="1"/>
</dbReference>
<name>A0A9W2ZGL7_BIOGL</name>
<evidence type="ECO:0000256" key="1">
    <source>
        <dbReference type="ARBA" id="ARBA00004477"/>
    </source>
</evidence>
<reference evidence="13" key="1">
    <citation type="submission" date="2025-08" db="UniProtKB">
        <authorList>
            <consortium name="RefSeq"/>
        </authorList>
    </citation>
    <scope>IDENTIFICATION</scope>
</reference>
<evidence type="ECO:0000256" key="9">
    <source>
        <dbReference type="PIRNR" id="PIRNR000439"/>
    </source>
</evidence>
<dbReference type="PIRSF" id="PIRSF000439">
    <property type="entry name" value="Oat_ACAT_DAG_ARE"/>
    <property type="match status" value="1"/>
</dbReference>
<feature type="transmembrane region" description="Helical" evidence="11">
    <location>
        <begin position="272"/>
        <end position="300"/>
    </location>
</feature>
<evidence type="ECO:0000256" key="8">
    <source>
        <dbReference type="ARBA" id="ARBA00023315"/>
    </source>
</evidence>
<feature type="transmembrane region" description="Helical" evidence="11">
    <location>
        <begin position="53"/>
        <end position="74"/>
    </location>
</feature>
<evidence type="ECO:0000256" key="6">
    <source>
        <dbReference type="ARBA" id="ARBA00022989"/>
    </source>
</evidence>
<evidence type="ECO:0000256" key="3">
    <source>
        <dbReference type="ARBA" id="ARBA00022679"/>
    </source>
</evidence>
<feature type="active site" evidence="10">
    <location>
        <position position="369"/>
    </location>
</feature>
<dbReference type="InterPro" id="IPR004299">
    <property type="entry name" value="MBOAT_fam"/>
</dbReference>
<dbReference type="GO" id="GO:0008374">
    <property type="term" value="F:O-acyltransferase activity"/>
    <property type="evidence" value="ECO:0007669"/>
    <property type="project" value="InterPro"/>
</dbReference>
<comment type="subcellular location">
    <subcellularLocation>
        <location evidence="1 9">Endoplasmic reticulum membrane</location>
        <topology evidence="1 9">Multi-pass membrane protein</topology>
    </subcellularLocation>
</comment>
<feature type="transmembrane region" description="Helical" evidence="11">
    <location>
        <begin position="233"/>
        <end position="252"/>
    </location>
</feature>
<feature type="transmembrane region" description="Helical" evidence="11">
    <location>
        <begin position="407"/>
        <end position="428"/>
    </location>
</feature>
<keyword evidence="6 11" id="KW-1133">Transmembrane helix</keyword>
<feature type="transmembrane region" description="Helical" evidence="11">
    <location>
        <begin position="133"/>
        <end position="157"/>
    </location>
</feature>
<dbReference type="OrthoDB" id="10039049at2759"/>
<proteinExistence type="inferred from homology"/>
<dbReference type="PANTHER" id="PTHR10408:SF8">
    <property type="entry name" value="O-ACYLTRANSFERASE"/>
    <property type="match status" value="1"/>
</dbReference>
<evidence type="ECO:0000256" key="4">
    <source>
        <dbReference type="ARBA" id="ARBA00022692"/>
    </source>
</evidence>
<dbReference type="InterPro" id="IPR014371">
    <property type="entry name" value="Oat_ACAT_DAG_ARE"/>
</dbReference>
<dbReference type="GO" id="GO:0008203">
    <property type="term" value="P:cholesterol metabolic process"/>
    <property type="evidence" value="ECO:0007669"/>
    <property type="project" value="TreeGrafter"/>
</dbReference>
<evidence type="ECO:0000256" key="5">
    <source>
        <dbReference type="ARBA" id="ARBA00022824"/>
    </source>
</evidence>
<evidence type="ECO:0000313" key="12">
    <source>
        <dbReference type="Proteomes" id="UP001165740"/>
    </source>
</evidence>
<protein>
    <recommendedName>
        <fullName evidence="9">O-acyltransferase</fullName>
    </recommendedName>
</protein>
<feature type="transmembrane region" description="Helical" evidence="11">
    <location>
        <begin position="379"/>
        <end position="400"/>
    </location>
</feature>
<keyword evidence="3 9" id="KW-0808">Transferase</keyword>
<dbReference type="AlphaFoldDB" id="A0A9W2ZGL7"/>
<evidence type="ECO:0000256" key="11">
    <source>
        <dbReference type="SAM" id="Phobius"/>
    </source>
</evidence>
<keyword evidence="4 11" id="KW-0812">Transmembrane</keyword>
<gene>
    <name evidence="13" type="primary">LOC106063296</name>
</gene>
<dbReference type="PANTHER" id="PTHR10408">
    <property type="entry name" value="STEROL O-ACYLTRANSFERASE"/>
    <property type="match status" value="1"/>
</dbReference>
<feature type="transmembrane region" description="Helical" evidence="11">
    <location>
        <begin position="86"/>
        <end position="112"/>
    </location>
</feature>
<accession>A0A9W2ZGL7</accession>
<evidence type="ECO:0000256" key="7">
    <source>
        <dbReference type="ARBA" id="ARBA00023136"/>
    </source>
</evidence>
<sequence>MQMVEIKDGLENGNLLMPRSSEKTNEETSSEKVYVTRNSLLTEILKSKTACSLYNGLMVILIFYCLNILVQNALANKSIINMTMLMWTFGHLFETVVMWSTMMTSTVIFIYFPFRCWKRFRTTDNANIVDRLWISYIVLYHLLFLVVPLIVLVQLQLPPMSSLIISMEQIRMFMKVHSFFRETKPKLKNKSSLHESLQKTSNPELSSYLYFLFCPCLVYRDKYPRTQTIRWKCVTSHFLQFLACAMFMYIILDEFFISKFQDFNKENITVHYFGPSLLSALVPSTFLLILLFTLLLHAWLNAFAEMMRFGDRLFYKDWWNASSYSHYFKTWNIVVQDWIYFYLYRDFLRLTQCKAGARLIVFFISAFFHEYAISVAVKCIYPCCFICFAGISYGFTFIHVKEYSRLWNLFVLSSLFVGNGILMGLYSIEFYARQNCPPTIEGPVDLVIPRSWFCKS</sequence>
<dbReference type="RefSeq" id="XP_055874088.1">
    <property type="nucleotide sequence ID" value="XM_056018113.1"/>
</dbReference>
<dbReference type="OMA" id="LWNTFMW"/>
<keyword evidence="7 9" id="KW-0472">Membrane</keyword>
<dbReference type="GO" id="GO:0005789">
    <property type="term" value="C:endoplasmic reticulum membrane"/>
    <property type="evidence" value="ECO:0007669"/>
    <property type="project" value="UniProtKB-SubCell"/>
</dbReference>
<evidence type="ECO:0000256" key="2">
    <source>
        <dbReference type="ARBA" id="ARBA00009010"/>
    </source>
</evidence>
<evidence type="ECO:0000256" key="10">
    <source>
        <dbReference type="PIRSR" id="PIRSR000439-1"/>
    </source>
</evidence>
<keyword evidence="5 9" id="KW-0256">Endoplasmic reticulum</keyword>
<dbReference type="Proteomes" id="UP001165740">
    <property type="component" value="Chromosome 1"/>
</dbReference>
<keyword evidence="8 9" id="KW-0012">Acyltransferase</keyword>
<organism evidence="12 13">
    <name type="scientific">Biomphalaria glabrata</name>
    <name type="common">Bloodfluke planorb</name>
    <name type="synonym">Freshwater snail</name>
    <dbReference type="NCBI Taxonomy" id="6526"/>
    <lineage>
        <taxon>Eukaryota</taxon>
        <taxon>Metazoa</taxon>
        <taxon>Spiralia</taxon>
        <taxon>Lophotrochozoa</taxon>
        <taxon>Mollusca</taxon>
        <taxon>Gastropoda</taxon>
        <taxon>Heterobranchia</taxon>
        <taxon>Euthyneura</taxon>
        <taxon>Panpulmonata</taxon>
        <taxon>Hygrophila</taxon>
        <taxon>Lymnaeoidea</taxon>
        <taxon>Planorbidae</taxon>
        <taxon>Biomphalaria</taxon>
    </lineage>
</organism>